<gene>
    <name evidence="2" type="ORF">EVAR_90849_1</name>
    <name evidence="3" type="ORF">EVAR_90856_1</name>
</gene>
<keyword evidence="4" id="KW-1185">Reference proteome</keyword>
<evidence type="ECO:0000313" key="4">
    <source>
        <dbReference type="Proteomes" id="UP000299102"/>
    </source>
</evidence>
<evidence type="ECO:0000313" key="2">
    <source>
        <dbReference type="EMBL" id="GBP91374.1"/>
    </source>
</evidence>
<organism evidence="3 4">
    <name type="scientific">Eumeta variegata</name>
    <name type="common">Bagworm moth</name>
    <name type="synonym">Eumeta japonica</name>
    <dbReference type="NCBI Taxonomy" id="151549"/>
    <lineage>
        <taxon>Eukaryota</taxon>
        <taxon>Metazoa</taxon>
        <taxon>Ecdysozoa</taxon>
        <taxon>Arthropoda</taxon>
        <taxon>Hexapoda</taxon>
        <taxon>Insecta</taxon>
        <taxon>Pterygota</taxon>
        <taxon>Neoptera</taxon>
        <taxon>Endopterygota</taxon>
        <taxon>Lepidoptera</taxon>
        <taxon>Glossata</taxon>
        <taxon>Ditrysia</taxon>
        <taxon>Tineoidea</taxon>
        <taxon>Psychidae</taxon>
        <taxon>Oiketicinae</taxon>
        <taxon>Eumeta</taxon>
    </lineage>
</organism>
<proteinExistence type="predicted"/>
<reference evidence="3 4" key="1">
    <citation type="journal article" date="2019" name="Commun. Biol.">
        <title>The bagworm genome reveals a unique fibroin gene that provides high tensile strength.</title>
        <authorList>
            <person name="Kono N."/>
            <person name="Nakamura H."/>
            <person name="Ohtoshi R."/>
            <person name="Tomita M."/>
            <person name="Numata K."/>
            <person name="Arakawa K."/>
        </authorList>
    </citation>
    <scope>NUCLEOTIDE SEQUENCE [LARGE SCALE GENOMIC DNA]</scope>
</reference>
<evidence type="ECO:0000313" key="3">
    <source>
        <dbReference type="EMBL" id="GBP91381.1"/>
    </source>
</evidence>
<feature type="region of interest" description="Disordered" evidence="1">
    <location>
        <begin position="1"/>
        <end position="70"/>
    </location>
</feature>
<comment type="caution">
    <text evidence="3">The sequence shown here is derived from an EMBL/GenBank/DDBJ whole genome shotgun (WGS) entry which is preliminary data.</text>
</comment>
<dbReference type="Proteomes" id="UP000299102">
    <property type="component" value="Unassembled WGS sequence"/>
</dbReference>
<sequence length="70" mass="8120">MSMSTATWRGSRKYVCHQAAPEPELFHRAEREQDRQWKKPANRRSPGSQTHNARALTSCNGKNKIMRIPK</sequence>
<feature type="compositionally biased region" description="Basic and acidic residues" evidence="1">
    <location>
        <begin position="24"/>
        <end position="37"/>
    </location>
</feature>
<name>A0A4C1ZR56_EUMVA</name>
<protein>
    <submittedName>
        <fullName evidence="3">Uncharacterized protein</fullName>
    </submittedName>
</protein>
<evidence type="ECO:0000256" key="1">
    <source>
        <dbReference type="SAM" id="MobiDB-lite"/>
    </source>
</evidence>
<dbReference type="AlphaFoldDB" id="A0A4C1ZR56"/>
<accession>A0A4C1ZR56</accession>
<dbReference type="EMBL" id="BGZK01002165">
    <property type="protein sequence ID" value="GBP91374.1"/>
    <property type="molecule type" value="Genomic_DNA"/>
</dbReference>
<dbReference type="EMBL" id="BGZK01002165">
    <property type="protein sequence ID" value="GBP91381.1"/>
    <property type="molecule type" value="Genomic_DNA"/>
</dbReference>
<feature type="compositionally biased region" description="Polar residues" evidence="1">
    <location>
        <begin position="45"/>
        <end position="61"/>
    </location>
</feature>